<dbReference type="InterPro" id="IPR036909">
    <property type="entry name" value="Cyt_c-like_dom_sf"/>
</dbReference>
<accession>Q097K7</accession>
<dbReference type="InterPro" id="IPR009056">
    <property type="entry name" value="Cyt_c-like_dom"/>
</dbReference>
<dbReference type="PANTHER" id="PTHR47197">
    <property type="entry name" value="PROTEIN NIRF"/>
    <property type="match status" value="1"/>
</dbReference>
<dbReference type="InterPro" id="IPR011048">
    <property type="entry name" value="Haem_d1_sf"/>
</dbReference>
<proteinExistence type="predicted"/>
<name>Q097K7_STIAD</name>
<dbReference type="AlphaFoldDB" id="Q097K7"/>
<evidence type="ECO:0000256" key="1">
    <source>
        <dbReference type="ARBA" id="ARBA00022617"/>
    </source>
</evidence>
<dbReference type="Proteomes" id="UP000032702">
    <property type="component" value="Unassembled WGS sequence"/>
</dbReference>
<dbReference type="PANTHER" id="PTHR47197:SF3">
    <property type="entry name" value="DIHYDRO-HEME D1 DEHYDROGENASE"/>
    <property type="match status" value="1"/>
</dbReference>
<comment type="caution">
    <text evidence="6">The sequence shown here is derived from an EMBL/GenBank/DDBJ whole genome shotgun (WGS) entry which is preliminary data.</text>
</comment>
<dbReference type="PATRIC" id="fig|378806.16.peg.7141"/>
<dbReference type="GO" id="GO:0020037">
    <property type="term" value="F:heme binding"/>
    <property type="evidence" value="ECO:0007669"/>
    <property type="project" value="InterPro"/>
</dbReference>
<dbReference type="PROSITE" id="PS51007">
    <property type="entry name" value="CYTC"/>
    <property type="match status" value="1"/>
</dbReference>
<evidence type="ECO:0000313" key="7">
    <source>
        <dbReference type="Proteomes" id="UP000032702"/>
    </source>
</evidence>
<sequence>MRATASPYPAPGVYARVVYVRGGEASSVRRATPHVGKHSTSSRRWWQHAFPFSVRKGLSRAGAFPLEKRTMRKQVLAAVMALALGWAGCEQQPIATYSPSAGSLALSRDDAFLYAVDTDNGLVAVVDTDAYEKVAEVKVGRAPERITVGPDDTLYVSNRGDRSVSVIRRGQWTEAARLQVGVEPMGLAVSADGQTLLVVNSTMLDSSETGSVAAFDTATLEKRWELPVGDEPRGIALLEDGTALVTLHRMGEVVQLDLSSRNRPKILKARTGLNERANALALQRRDSTVGTTFHARGVTDVVVSPDGRRAFATAQWAREDPVVTPGTPGMPSGGGDSLYGGGGPCGVGAIASPGVITFEAETAEPRVDDHSQACNEDDNPDFPPNTITSPDPSHPVQGPIASVVDPTGAWLYVVNRETNNVAVMPTNRRKGEDLNVVRLPATTVRQLVRVGAGPNGIALSRDGRRAYVYNGFDHTLSRLVGDGLGTVNIREEGPRLQLAGDVLPPEVVMGRKLFFSALDTRMTAANVGAACSTCHHDVRDDGHTWMFPDGPRQTPTLAGRMITQTGPFHWSGEFSSLNDFLDVTVRHRMGGGMVDAFMTAQLSAFMDVAPAPDNPYKREELTEVQRRGAQVFVKARCDDCHTGEAFTNNKQANVGTFVLSGALPDKEAVRKLGLNTPSLLGLARSAPYLHDGSAMTLKERIFQTRYTDQHGKTSQLSDADVEDLVEFLRTL</sequence>
<evidence type="ECO:0000313" key="6">
    <source>
        <dbReference type="EMBL" id="EAU67868.1"/>
    </source>
</evidence>
<evidence type="ECO:0000259" key="5">
    <source>
        <dbReference type="PROSITE" id="PS51007"/>
    </source>
</evidence>
<dbReference type="Gene3D" id="2.130.10.10">
    <property type="entry name" value="YVTN repeat-like/Quinoprotein amine dehydrogenase"/>
    <property type="match status" value="2"/>
</dbReference>
<gene>
    <name evidence="6" type="ORF">STIAU_2250</name>
</gene>
<dbReference type="Pfam" id="PF00034">
    <property type="entry name" value="Cytochrom_C"/>
    <property type="match status" value="1"/>
</dbReference>
<dbReference type="SUPFAM" id="SSF51004">
    <property type="entry name" value="C-terminal (heme d1) domain of cytochrome cd1-nitrite reductase"/>
    <property type="match status" value="1"/>
</dbReference>
<reference evidence="6 7" key="1">
    <citation type="submission" date="2006-04" db="EMBL/GenBank/DDBJ databases">
        <authorList>
            <person name="Nierman W.C."/>
        </authorList>
    </citation>
    <scope>NUCLEOTIDE SEQUENCE [LARGE SCALE GENOMIC DNA]</scope>
    <source>
        <strain evidence="6 7">DW4/3-1</strain>
    </source>
</reference>
<keyword evidence="3 4" id="KW-0408">Iron</keyword>
<keyword evidence="1 4" id="KW-0349">Heme</keyword>
<evidence type="ECO:0000256" key="2">
    <source>
        <dbReference type="ARBA" id="ARBA00022723"/>
    </source>
</evidence>
<dbReference type="InterPro" id="IPR051200">
    <property type="entry name" value="Host-pathogen_enzymatic-act"/>
</dbReference>
<dbReference type="SUPFAM" id="SSF46626">
    <property type="entry name" value="Cytochrome c"/>
    <property type="match status" value="2"/>
</dbReference>
<organism evidence="6 7">
    <name type="scientific">Stigmatella aurantiaca (strain DW4/3-1)</name>
    <dbReference type="NCBI Taxonomy" id="378806"/>
    <lineage>
        <taxon>Bacteria</taxon>
        <taxon>Pseudomonadati</taxon>
        <taxon>Myxococcota</taxon>
        <taxon>Myxococcia</taxon>
        <taxon>Myxococcales</taxon>
        <taxon>Cystobacterineae</taxon>
        <taxon>Archangiaceae</taxon>
        <taxon>Stigmatella</taxon>
    </lineage>
</organism>
<dbReference type="EMBL" id="AAMD01000025">
    <property type="protein sequence ID" value="EAU67868.1"/>
    <property type="molecule type" value="Genomic_DNA"/>
</dbReference>
<evidence type="ECO:0000256" key="3">
    <source>
        <dbReference type="ARBA" id="ARBA00023004"/>
    </source>
</evidence>
<feature type="domain" description="Cytochrome c" evidence="5">
    <location>
        <begin position="623"/>
        <end position="731"/>
    </location>
</feature>
<dbReference type="GO" id="GO:0046872">
    <property type="term" value="F:metal ion binding"/>
    <property type="evidence" value="ECO:0007669"/>
    <property type="project" value="UniProtKB-KW"/>
</dbReference>
<protein>
    <submittedName>
        <fullName evidence="6">Hypothetical conserved protein</fullName>
    </submittedName>
</protein>
<dbReference type="GO" id="GO:0009055">
    <property type="term" value="F:electron transfer activity"/>
    <property type="evidence" value="ECO:0007669"/>
    <property type="project" value="InterPro"/>
</dbReference>
<dbReference type="Gene3D" id="1.10.760.10">
    <property type="entry name" value="Cytochrome c-like domain"/>
    <property type="match status" value="1"/>
</dbReference>
<evidence type="ECO:0000256" key="4">
    <source>
        <dbReference type="PROSITE-ProRule" id="PRU00433"/>
    </source>
</evidence>
<dbReference type="InterPro" id="IPR015943">
    <property type="entry name" value="WD40/YVTN_repeat-like_dom_sf"/>
</dbReference>
<keyword evidence="2 4" id="KW-0479">Metal-binding</keyword>